<feature type="coiled-coil region" evidence="1">
    <location>
        <begin position="17"/>
        <end position="44"/>
    </location>
</feature>
<dbReference type="EMBL" id="QGKY02000089">
    <property type="protein sequence ID" value="KAF2611715.1"/>
    <property type="molecule type" value="Genomic_DNA"/>
</dbReference>
<dbReference type="AlphaFoldDB" id="A0A8S9LWJ8"/>
<accession>A0A8S9LWJ8</accession>
<comment type="caution">
    <text evidence="2">The sequence shown here is derived from an EMBL/GenBank/DDBJ whole genome shotgun (WGS) entry which is preliminary data.</text>
</comment>
<evidence type="ECO:0000313" key="2">
    <source>
        <dbReference type="EMBL" id="KAF2611715.1"/>
    </source>
</evidence>
<keyword evidence="1" id="KW-0175">Coiled coil</keyword>
<evidence type="ECO:0000256" key="1">
    <source>
        <dbReference type="SAM" id="Coils"/>
    </source>
</evidence>
<name>A0A8S9LWJ8_BRACR</name>
<proteinExistence type="predicted"/>
<gene>
    <name evidence="2" type="ORF">F2Q70_00012442</name>
</gene>
<reference evidence="2" key="1">
    <citation type="submission" date="2019-12" db="EMBL/GenBank/DDBJ databases">
        <title>Genome sequencing and annotation of Brassica cretica.</title>
        <authorList>
            <person name="Studholme D.J."/>
            <person name="Sarris P.F."/>
        </authorList>
    </citation>
    <scope>NUCLEOTIDE SEQUENCE</scope>
    <source>
        <strain evidence="2">PFS-102/07</strain>
        <tissue evidence="2">Leaf</tissue>
    </source>
</reference>
<organism evidence="2">
    <name type="scientific">Brassica cretica</name>
    <name type="common">Mustard</name>
    <dbReference type="NCBI Taxonomy" id="69181"/>
    <lineage>
        <taxon>Eukaryota</taxon>
        <taxon>Viridiplantae</taxon>
        <taxon>Streptophyta</taxon>
        <taxon>Embryophyta</taxon>
        <taxon>Tracheophyta</taxon>
        <taxon>Spermatophyta</taxon>
        <taxon>Magnoliopsida</taxon>
        <taxon>eudicotyledons</taxon>
        <taxon>Gunneridae</taxon>
        <taxon>Pentapetalae</taxon>
        <taxon>rosids</taxon>
        <taxon>malvids</taxon>
        <taxon>Brassicales</taxon>
        <taxon>Brassicaceae</taxon>
        <taxon>Brassiceae</taxon>
        <taxon>Brassica</taxon>
    </lineage>
</organism>
<protein>
    <submittedName>
        <fullName evidence="2">Uncharacterized protein</fullName>
    </submittedName>
</protein>
<sequence>MTQNRTGETVKALNWRNSSVYEQKAELEKRLQKLVALVALAKDDRIAGCWTLRPPVLIFMLFVNGRGVNFVTMTGSSLTHHVALPDHGAGLDGMKTLKWREFEAKNPKPKRKRRDRFRDLAVVWTGQMGGNKTSLGKDFISSWEDENREGFEKSGPG</sequence>